<feature type="repeat" description="WD" evidence="3">
    <location>
        <begin position="99"/>
        <end position="141"/>
    </location>
</feature>
<evidence type="ECO:0000256" key="1">
    <source>
        <dbReference type="ARBA" id="ARBA00022574"/>
    </source>
</evidence>
<evidence type="ECO:0000256" key="3">
    <source>
        <dbReference type="PROSITE-ProRule" id="PRU00221"/>
    </source>
</evidence>
<dbReference type="Proteomes" id="UP000759131">
    <property type="component" value="Unassembled WGS sequence"/>
</dbReference>
<dbReference type="SMART" id="SM00320">
    <property type="entry name" value="WD40"/>
    <property type="match status" value="3"/>
</dbReference>
<dbReference type="InterPro" id="IPR052640">
    <property type="entry name" value="Gemin-5"/>
</dbReference>
<evidence type="ECO:0000256" key="2">
    <source>
        <dbReference type="ARBA" id="ARBA00022737"/>
    </source>
</evidence>
<dbReference type="Pfam" id="PF23774">
    <property type="entry name" value="TPR_GEMI5"/>
    <property type="match status" value="1"/>
</dbReference>
<dbReference type="InterPro" id="IPR015943">
    <property type="entry name" value="WD40/YVTN_repeat-like_dom_sf"/>
</dbReference>
<accession>A0A7R9PTW7</accession>
<dbReference type="PANTHER" id="PTHR46362:SF1">
    <property type="entry name" value="GEM-ASSOCIATED PROTEIN 5"/>
    <property type="match status" value="1"/>
</dbReference>
<sequence>MWKSNYKHLCVGNDNGSVDIFEYQKNKLELRLRIYSFKRAILCVKWNSNKDEETSNWLAISSYDNYIHCYSLYNYFKCVDNGVDGTASVPTISRPNYILKGHSDRISSMSWCPFDSNKLVSVSYDKTALIWDVLKEKPLIKFSGHRGILYSVVWSAFDEDLIFSGGEDNYFHAWRPSKQMNVFDNSLNDRLLSKENNYWPHLDDTVPSDEKCVANVLKEVVDKKIEDIEAVFQTINGQNISEESRERTLLYGNYDDIKEFVRNEISNHVKQGNNEQKDIINLLVDIKSTIEESIEKKATNPYLVSLSIYASRNHWKESCKLLAQHLLDSESEMSSYKMYTIEMSAVLLVSQNSIKEAIDLLLLNHLFREALIVAKVRYQSEEVIQHIMTQWATHRKNGGDFEGAAKCLTASTGGQLFRPGLEPQSIINSFLTPVLPRSECVATADNRIGLYQGTCKSVITANETYFVSPSYPALITERLDPPYCIFTLQRNPLIIKWPVCQIRLDFEEFSLAPPINGTCNNGVTDSFIVSGATNFNQSGLPGEGLCGELTGQHIYLDVDPKATEDPLLLIVNTANEQQYNRKWSIRIQQVECRSPFRAPSGSLQHYTTPSGIVESLNFRGIGKAMPILLPGQVLAPLAFPGVFQQINVFPSPNYFNNMHYGITIAKQPKMCGIRWAANTMDFGGINVDRSGVETNCVNILTDTGDYITIPDSSANGNNLLVNRFCGQKLSPNLAPLGSNVNEDVFTYLKPFQLYVHSDALGQLCLRR</sequence>
<evidence type="ECO:0000313" key="6">
    <source>
        <dbReference type="EMBL" id="CAD7620468.1"/>
    </source>
</evidence>
<dbReference type="SUPFAM" id="SSF50978">
    <property type="entry name" value="WD40 repeat-like"/>
    <property type="match status" value="1"/>
</dbReference>
<dbReference type="PROSITE" id="PS50294">
    <property type="entry name" value="WD_REPEATS_REGION"/>
    <property type="match status" value="1"/>
</dbReference>
<proteinExistence type="predicted"/>
<dbReference type="AlphaFoldDB" id="A0A7R9PTW7"/>
<gene>
    <name evidence="6" type="ORF">OSB1V03_LOCUS954</name>
</gene>
<dbReference type="GO" id="GO:0003730">
    <property type="term" value="F:mRNA 3'-UTR binding"/>
    <property type="evidence" value="ECO:0007669"/>
    <property type="project" value="TreeGrafter"/>
</dbReference>
<evidence type="ECO:0000259" key="5">
    <source>
        <dbReference type="Pfam" id="PF26080"/>
    </source>
</evidence>
<dbReference type="Pfam" id="PF00400">
    <property type="entry name" value="WD40"/>
    <property type="match status" value="2"/>
</dbReference>
<dbReference type="InterPro" id="IPR036322">
    <property type="entry name" value="WD40_repeat_dom_sf"/>
</dbReference>
<dbReference type="PROSITE" id="PS50082">
    <property type="entry name" value="WD_REPEATS_2"/>
    <property type="match status" value="1"/>
</dbReference>
<dbReference type="InterPro" id="IPR019775">
    <property type="entry name" value="WD40_repeat_CS"/>
</dbReference>
<dbReference type="Pfam" id="PF26080">
    <property type="entry name" value="CUB_animal"/>
    <property type="match status" value="1"/>
</dbReference>
<name>A0A7R9PTW7_9ACAR</name>
<dbReference type="InterPro" id="IPR058698">
    <property type="entry name" value="CUB_metazoa"/>
</dbReference>
<reference evidence="6" key="1">
    <citation type="submission" date="2020-11" db="EMBL/GenBank/DDBJ databases">
        <authorList>
            <person name="Tran Van P."/>
        </authorList>
    </citation>
    <scope>NUCLEOTIDE SEQUENCE</scope>
</reference>
<evidence type="ECO:0000313" key="7">
    <source>
        <dbReference type="Proteomes" id="UP000759131"/>
    </source>
</evidence>
<dbReference type="InterPro" id="IPR056421">
    <property type="entry name" value="TPR_GEMI5"/>
</dbReference>
<evidence type="ECO:0000259" key="4">
    <source>
        <dbReference type="Pfam" id="PF23774"/>
    </source>
</evidence>
<keyword evidence="2" id="KW-0677">Repeat</keyword>
<organism evidence="6">
    <name type="scientific">Medioppia subpectinata</name>
    <dbReference type="NCBI Taxonomy" id="1979941"/>
    <lineage>
        <taxon>Eukaryota</taxon>
        <taxon>Metazoa</taxon>
        <taxon>Ecdysozoa</taxon>
        <taxon>Arthropoda</taxon>
        <taxon>Chelicerata</taxon>
        <taxon>Arachnida</taxon>
        <taxon>Acari</taxon>
        <taxon>Acariformes</taxon>
        <taxon>Sarcoptiformes</taxon>
        <taxon>Oribatida</taxon>
        <taxon>Brachypylina</taxon>
        <taxon>Oppioidea</taxon>
        <taxon>Oppiidae</taxon>
        <taxon>Medioppia</taxon>
    </lineage>
</organism>
<dbReference type="EMBL" id="CAJPIZ010000245">
    <property type="protein sequence ID" value="CAG2100898.1"/>
    <property type="molecule type" value="Genomic_DNA"/>
</dbReference>
<protein>
    <submittedName>
        <fullName evidence="6">Uncharacterized protein</fullName>
    </submittedName>
</protein>
<dbReference type="GO" id="GO:0000387">
    <property type="term" value="P:spliceosomal snRNP assembly"/>
    <property type="evidence" value="ECO:0007669"/>
    <property type="project" value="TreeGrafter"/>
</dbReference>
<dbReference type="Gene3D" id="2.130.10.10">
    <property type="entry name" value="YVTN repeat-like/Quinoprotein amine dehydrogenase"/>
    <property type="match status" value="1"/>
</dbReference>
<feature type="domain" description="Gem-associated protein 5 TPR" evidence="4">
    <location>
        <begin position="250"/>
        <end position="410"/>
    </location>
</feature>
<dbReference type="PANTHER" id="PTHR46362">
    <property type="entry name" value="GEM-ASSOCIATED PROTEIN 5"/>
    <property type="match status" value="1"/>
</dbReference>
<keyword evidence="1 3" id="KW-0853">WD repeat</keyword>
<dbReference type="GO" id="GO:0005634">
    <property type="term" value="C:nucleus"/>
    <property type="evidence" value="ECO:0007669"/>
    <property type="project" value="TreeGrafter"/>
</dbReference>
<keyword evidence="7" id="KW-1185">Reference proteome</keyword>
<dbReference type="OrthoDB" id="6337346at2759"/>
<dbReference type="EMBL" id="OC854820">
    <property type="protein sequence ID" value="CAD7620468.1"/>
    <property type="molecule type" value="Genomic_DNA"/>
</dbReference>
<dbReference type="InterPro" id="IPR001680">
    <property type="entry name" value="WD40_rpt"/>
</dbReference>
<dbReference type="PROSITE" id="PS00678">
    <property type="entry name" value="WD_REPEATS_1"/>
    <property type="match status" value="1"/>
</dbReference>
<feature type="domain" description="CUB" evidence="5">
    <location>
        <begin position="599"/>
        <end position="759"/>
    </location>
</feature>
<dbReference type="GO" id="GO:0032797">
    <property type="term" value="C:SMN complex"/>
    <property type="evidence" value="ECO:0007669"/>
    <property type="project" value="TreeGrafter"/>
</dbReference>